<evidence type="ECO:0000313" key="2">
    <source>
        <dbReference type="Proteomes" id="UP000287224"/>
    </source>
</evidence>
<evidence type="ECO:0000313" key="1">
    <source>
        <dbReference type="EMBL" id="GCE05019.1"/>
    </source>
</evidence>
<sequence>MAECRSEVARLREQIETVCDAMNQMLTGYAITSRHDIINHKYSTLGSYQEELEAFVGEQQALEIVIETYNRVVR</sequence>
<protein>
    <submittedName>
        <fullName evidence="1">Uncharacterized protein</fullName>
    </submittedName>
</protein>
<keyword evidence="2" id="KW-1185">Reference proteome</keyword>
<dbReference type="EMBL" id="BIFQ01000001">
    <property type="protein sequence ID" value="GCE05019.1"/>
    <property type="molecule type" value="Genomic_DNA"/>
</dbReference>
<dbReference type="RefSeq" id="WP_126596112.1">
    <property type="nucleotide sequence ID" value="NZ_BIFQ01000001.1"/>
</dbReference>
<dbReference type="Proteomes" id="UP000287224">
    <property type="component" value="Unassembled WGS sequence"/>
</dbReference>
<dbReference type="AlphaFoldDB" id="A0A401ZDV6"/>
<gene>
    <name evidence="1" type="ORF">KDAU_23480</name>
</gene>
<organism evidence="1 2">
    <name type="scientific">Dictyobacter aurantiacus</name>
    <dbReference type="NCBI Taxonomy" id="1936993"/>
    <lineage>
        <taxon>Bacteria</taxon>
        <taxon>Bacillati</taxon>
        <taxon>Chloroflexota</taxon>
        <taxon>Ktedonobacteria</taxon>
        <taxon>Ktedonobacterales</taxon>
        <taxon>Dictyobacteraceae</taxon>
        <taxon>Dictyobacter</taxon>
    </lineage>
</organism>
<accession>A0A401ZDV6</accession>
<comment type="caution">
    <text evidence="1">The sequence shown here is derived from an EMBL/GenBank/DDBJ whole genome shotgun (WGS) entry which is preliminary data.</text>
</comment>
<proteinExistence type="predicted"/>
<reference evidence="2" key="1">
    <citation type="submission" date="2018-12" db="EMBL/GenBank/DDBJ databases">
        <title>Tengunoibacter tsumagoiensis gen. nov., sp. nov., Dictyobacter kobayashii sp. nov., D. alpinus sp. nov., and D. joshuensis sp. nov. and description of Dictyobacteraceae fam. nov. within the order Ktedonobacterales isolated from Tengu-no-mugimeshi.</title>
        <authorList>
            <person name="Wang C.M."/>
            <person name="Zheng Y."/>
            <person name="Sakai Y."/>
            <person name="Toyoda A."/>
            <person name="Minakuchi Y."/>
            <person name="Abe K."/>
            <person name="Yokota A."/>
            <person name="Yabe S."/>
        </authorList>
    </citation>
    <scope>NUCLEOTIDE SEQUENCE [LARGE SCALE GENOMIC DNA]</scope>
    <source>
        <strain evidence="2">S-27</strain>
    </source>
</reference>
<name>A0A401ZDV6_9CHLR</name>
<dbReference type="OrthoDB" id="164074at2"/>